<name>A0ABR7TK22_9BACT</name>
<dbReference type="RefSeq" id="WP_188086970.1">
    <property type="nucleotide sequence ID" value="NZ_JACVFC010000001.1"/>
</dbReference>
<dbReference type="Proteomes" id="UP000659124">
    <property type="component" value="Unassembled WGS sequence"/>
</dbReference>
<gene>
    <name evidence="1" type="ORF">ICL07_05780</name>
</gene>
<keyword evidence="2" id="KW-1185">Reference proteome</keyword>
<proteinExistence type="predicted"/>
<organism evidence="1 2">
    <name type="scientific">Chitinophaga qingshengii</name>
    <dbReference type="NCBI Taxonomy" id="1569794"/>
    <lineage>
        <taxon>Bacteria</taxon>
        <taxon>Pseudomonadati</taxon>
        <taxon>Bacteroidota</taxon>
        <taxon>Chitinophagia</taxon>
        <taxon>Chitinophagales</taxon>
        <taxon>Chitinophagaceae</taxon>
        <taxon>Chitinophaga</taxon>
    </lineage>
</organism>
<evidence type="ECO:0000313" key="2">
    <source>
        <dbReference type="Proteomes" id="UP000659124"/>
    </source>
</evidence>
<reference evidence="1 2" key="1">
    <citation type="submission" date="2020-09" db="EMBL/GenBank/DDBJ databases">
        <title>Genome sequences of type strains of Chitinophaga qingshengii and Chitinophaga varians.</title>
        <authorList>
            <person name="Kittiwongwattana C."/>
        </authorList>
    </citation>
    <scope>NUCLEOTIDE SEQUENCE [LARGE SCALE GENOMIC DNA]</scope>
    <source>
        <strain evidence="1 2">JCM 30026</strain>
    </source>
</reference>
<comment type="caution">
    <text evidence="1">The sequence shown here is derived from an EMBL/GenBank/DDBJ whole genome shotgun (WGS) entry which is preliminary data.</text>
</comment>
<evidence type="ECO:0000313" key="1">
    <source>
        <dbReference type="EMBL" id="MBC9929878.1"/>
    </source>
</evidence>
<evidence type="ECO:0008006" key="3">
    <source>
        <dbReference type="Google" id="ProtNLM"/>
    </source>
</evidence>
<accession>A0ABR7TK22</accession>
<dbReference type="EMBL" id="JACVFC010000001">
    <property type="protein sequence ID" value="MBC9929878.1"/>
    <property type="molecule type" value="Genomic_DNA"/>
</dbReference>
<sequence>MINILSAFNNSLDPVFKSFGIKPKEGLHILLKIQQEGGHLFIDEEAIVQHAFTRDTETTPGQTDFLKRSAALSKMAWCIDTNKCFDLPTKAIHSCSPYCIAIKRENLTGGSKYQANSKSQVYERIDSYFEKATALLDSDEEREKVNIFRQAINSEEKFNRLTSGITVYEKLKDTDYVIIYLDASLDKYQETNNRYLTDKLFNTNDFNVDYQGSIYGTSNYLNGYPTKKMFLTHQTAYFDIAQRISSSEARALYELDDILARNILPNPLPIFDPQSQLKSSIDDIRQSSIALFRREAEDGKRIGFREIMEELYTNHDLNLHSYYLLFYDRGVIKDFDKASSFDYYLRDENDNAWYVKDFFNTRSSYYIDNVFQLQETIIQTIFDNSLVMRTKDGSYRYRYFDEIDPQYCKSAKTYLLVITYRKAFYDYIYKSKREAVTQRMFDTILQTSILEDIRLDKMDNGHHTEERNIREKMNIWFSLSNKFNLSNHKHSHTMATKFYEHQEFIKKLARKETGISSDDQYAYTVGQVIYYLLYQSKSADTSHKMLSPFLQQHYAANLNKAISLLFSKYAHETPSNNFKHPFAQLMEYQTNTSINDLLPYILAGYFSHNELFADRPAKESLSETVEIENNHSEN</sequence>
<protein>
    <recommendedName>
        <fullName evidence="3">CRISPR-associated protein Csh1</fullName>
    </recommendedName>
</protein>